<protein>
    <recommendedName>
        <fullName evidence="7">3-isopropylmalate dehydratase small subunit</fullName>
        <ecNumber evidence="7">4.2.1.33</ecNumber>
    </recommendedName>
    <alternativeName>
        <fullName evidence="7">Alpha-IPM isomerase</fullName>
        <shortName evidence="7">IPMI</shortName>
    </alternativeName>
    <alternativeName>
        <fullName evidence="7">Isopropylmalate isomerase</fullName>
    </alternativeName>
</protein>
<organism evidence="9 10">
    <name type="scientific">Methanonatronarchaeum thermophilum</name>
    <dbReference type="NCBI Taxonomy" id="1927129"/>
    <lineage>
        <taxon>Archaea</taxon>
        <taxon>Methanobacteriati</taxon>
        <taxon>Methanobacteriota</taxon>
        <taxon>Methanonatronarchaeia</taxon>
        <taxon>Methanonatronarchaeales</taxon>
        <taxon>Methanonatronarchaeaceae</taxon>
        <taxon>Methanonatronarchaeum</taxon>
    </lineage>
</organism>
<dbReference type="InterPro" id="IPR015928">
    <property type="entry name" value="Aconitase/3IPM_dehydase_swvl"/>
</dbReference>
<dbReference type="PANTHER" id="PTHR43345:SF9">
    <property type="entry name" value="3-ISOPROPYLMALATE DEHYDRATASE SMALL SUBUNIT"/>
    <property type="match status" value="1"/>
</dbReference>
<comment type="caution">
    <text evidence="9">The sequence shown here is derived from an EMBL/GenBank/DDBJ whole genome shotgun (WGS) entry which is preliminary data.</text>
</comment>
<evidence type="ECO:0000256" key="4">
    <source>
        <dbReference type="ARBA" id="ARBA00022605"/>
    </source>
</evidence>
<feature type="domain" description="Aconitase A/isopropylmalate dehydratase small subunit swivel" evidence="8">
    <location>
        <begin position="41"/>
        <end position="98"/>
    </location>
</feature>
<gene>
    <name evidence="7" type="primary">leuD</name>
    <name evidence="9" type="ORF">AMET1_1289</name>
</gene>
<comment type="similarity">
    <text evidence="7">Belongs to the LeuD family. LeuD type 2 subfamily.</text>
</comment>
<keyword evidence="6 7" id="KW-0100">Branched-chain amino acid biosynthesis</keyword>
<evidence type="ECO:0000259" key="8">
    <source>
        <dbReference type="Pfam" id="PF00694"/>
    </source>
</evidence>
<reference evidence="9 10" key="1">
    <citation type="submission" date="2016-12" db="EMBL/GenBank/DDBJ databases">
        <title>Discovery of methanogenic haloarchaea.</title>
        <authorList>
            <person name="Sorokin D.Y."/>
            <person name="Makarova K.S."/>
            <person name="Abbas B."/>
            <person name="Ferrer M."/>
            <person name="Golyshin P.N."/>
        </authorList>
    </citation>
    <scope>NUCLEOTIDE SEQUENCE [LARGE SCALE GENOMIC DNA]</scope>
    <source>
        <strain evidence="9">AMET1</strain>
    </source>
</reference>
<evidence type="ECO:0000256" key="2">
    <source>
        <dbReference type="ARBA" id="ARBA00004729"/>
    </source>
</evidence>
<dbReference type="CDD" id="cd01577">
    <property type="entry name" value="IPMI_Swivel"/>
    <property type="match status" value="1"/>
</dbReference>
<evidence type="ECO:0000256" key="5">
    <source>
        <dbReference type="ARBA" id="ARBA00023239"/>
    </source>
</evidence>
<dbReference type="Pfam" id="PF00694">
    <property type="entry name" value="Aconitase_C"/>
    <property type="match status" value="1"/>
</dbReference>
<dbReference type="GO" id="GO:0009098">
    <property type="term" value="P:L-leucine biosynthetic process"/>
    <property type="evidence" value="ECO:0007669"/>
    <property type="project" value="UniProtKB-UniRule"/>
</dbReference>
<dbReference type="InterPro" id="IPR033940">
    <property type="entry name" value="IPMI_Swivel"/>
</dbReference>
<name>A0A1Y3GDU4_9EURY</name>
<proteinExistence type="inferred from homology"/>
<keyword evidence="3 7" id="KW-0432">Leucine biosynthesis</keyword>
<dbReference type="RefSeq" id="WP_201721303.1">
    <property type="nucleotide sequence ID" value="NZ_MRZU01000004.1"/>
</dbReference>
<dbReference type="NCBIfam" id="TIGR02087">
    <property type="entry name" value="LEUD_arch"/>
    <property type="match status" value="1"/>
</dbReference>
<comment type="catalytic activity">
    <reaction evidence="1 7">
        <text>(2R,3S)-3-isopropylmalate = (2S)-2-isopropylmalate</text>
        <dbReference type="Rhea" id="RHEA:32287"/>
        <dbReference type="ChEBI" id="CHEBI:1178"/>
        <dbReference type="ChEBI" id="CHEBI:35121"/>
        <dbReference type="EC" id="4.2.1.33"/>
    </reaction>
</comment>
<evidence type="ECO:0000256" key="3">
    <source>
        <dbReference type="ARBA" id="ARBA00022430"/>
    </source>
</evidence>
<dbReference type="InterPro" id="IPR000573">
    <property type="entry name" value="AconitaseA/IPMdHydase_ssu_swvl"/>
</dbReference>
<dbReference type="InterPro" id="IPR050075">
    <property type="entry name" value="LeuD"/>
</dbReference>
<dbReference type="HAMAP" id="MF_01032">
    <property type="entry name" value="LeuD_type2"/>
    <property type="match status" value="1"/>
</dbReference>
<sequence length="157" mass="17524">MSRAWKFGDDISTDAIIPGRYLTMNTPEELAEYVFESERNEFASEVEKGDIIVAGENFGCGSSREHAPLAIKGAGVDTVIAKSFARIFFRNSINLGLMVAISDEADKIEDGDEIEIKDNKIVNKTKNESYNIEKAPSFIENIVQHNGLLKYVEKEML</sequence>
<dbReference type="Gene3D" id="3.20.19.10">
    <property type="entry name" value="Aconitase, domain 4"/>
    <property type="match status" value="1"/>
</dbReference>
<dbReference type="GO" id="GO:0003861">
    <property type="term" value="F:3-isopropylmalate dehydratase activity"/>
    <property type="evidence" value="ECO:0007669"/>
    <property type="project" value="UniProtKB-UniRule"/>
</dbReference>
<keyword evidence="10" id="KW-1185">Reference proteome</keyword>
<dbReference type="PANTHER" id="PTHR43345">
    <property type="entry name" value="3-ISOPROPYLMALATE DEHYDRATASE SMALL SUBUNIT 2-RELATED-RELATED"/>
    <property type="match status" value="1"/>
</dbReference>
<dbReference type="UniPathway" id="UPA00048">
    <property type="reaction ID" value="UER00071"/>
</dbReference>
<keyword evidence="4 7" id="KW-0028">Amino-acid biosynthesis</keyword>
<dbReference type="AlphaFoldDB" id="A0A1Y3GDU4"/>
<evidence type="ECO:0000313" key="10">
    <source>
        <dbReference type="Proteomes" id="UP000195137"/>
    </source>
</evidence>
<dbReference type="EC" id="4.2.1.33" evidence="7"/>
<dbReference type="SUPFAM" id="SSF52016">
    <property type="entry name" value="LeuD/IlvD-like"/>
    <property type="match status" value="1"/>
</dbReference>
<keyword evidence="5 7" id="KW-0456">Lyase</keyword>
<comment type="pathway">
    <text evidence="2 7">Amino-acid biosynthesis; L-leucine biosynthesis; L-leucine from 3-methyl-2-oxobutanoate: step 2/4.</text>
</comment>
<dbReference type="OrthoDB" id="6505at2157"/>
<evidence type="ECO:0000313" key="9">
    <source>
        <dbReference type="EMBL" id="OUJ18374.1"/>
    </source>
</evidence>
<evidence type="ECO:0000256" key="1">
    <source>
        <dbReference type="ARBA" id="ARBA00000491"/>
    </source>
</evidence>
<comment type="subunit">
    <text evidence="7">Heterodimer of LeuC and LeuD.</text>
</comment>
<comment type="function">
    <text evidence="7">Catalyzes the isomerization between 2-isopropylmalate and 3-isopropylmalate, via the formation of 2-isopropylmaleate.</text>
</comment>
<dbReference type="InterPro" id="IPR011827">
    <property type="entry name" value="LeuD_type2/HacB/DmdB"/>
</dbReference>
<evidence type="ECO:0000256" key="7">
    <source>
        <dbReference type="HAMAP-Rule" id="MF_01032"/>
    </source>
</evidence>
<accession>A0A1Y3GDU4</accession>
<evidence type="ECO:0000256" key="6">
    <source>
        <dbReference type="ARBA" id="ARBA00023304"/>
    </source>
</evidence>
<dbReference type="Proteomes" id="UP000195137">
    <property type="component" value="Unassembled WGS sequence"/>
</dbReference>
<dbReference type="EMBL" id="MRZU01000004">
    <property type="protein sequence ID" value="OUJ18374.1"/>
    <property type="molecule type" value="Genomic_DNA"/>
</dbReference>